<evidence type="ECO:0000313" key="1">
    <source>
        <dbReference type="EMBL" id="RUL70441.1"/>
    </source>
</evidence>
<evidence type="ECO:0008006" key="3">
    <source>
        <dbReference type="Google" id="ProtNLM"/>
    </source>
</evidence>
<protein>
    <recommendedName>
        <fullName evidence="3">Sel1 repeat family protein</fullName>
    </recommendedName>
</protein>
<dbReference type="AlphaFoldDB" id="A0A432M0M6"/>
<accession>A0A432M0M6</accession>
<gene>
    <name evidence="1" type="ORF">EKH80_20465</name>
</gene>
<evidence type="ECO:0000313" key="2">
    <source>
        <dbReference type="Proteomes" id="UP000274358"/>
    </source>
</evidence>
<keyword evidence="2" id="KW-1185">Reference proteome</keyword>
<comment type="caution">
    <text evidence="1">The sequence shown here is derived from an EMBL/GenBank/DDBJ whole genome shotgun (WGS) entry which is preliminary data.</text>
</comment>
<dbReference type="Proteomes" id="UP000274358">
    <property type="component" value="Unassembled WGS sequence"/>
</dbReference>
<sequence>MSTIKHEESITALLWSKVASARSGDPKEAIAAAMLIHKFPSIAQRTGLSSEYAFLLNFGMRSNDPEVLVATGEALFYGKKLARNLISGMRYLARANKLSPFMGAFMIGRLSILQNRPIVRRMLRKGARAGHVPSALLLARLEYRKIKKYLIIFTLPSYLIFAIKCKRLVADGLKDKENLYMRFWRYKDIGLEIDKELVKAMPIDRASPFEDIEEALSD</sequence>
<reference evidence="1 2" key="1">
    <citation type="submission" date="2018-12" db="EMBL/GenBank/DDBJ databases">
        <title>Dyella dinghuensis sp. nov. DHOA06 and Dyella choica sp. nov. 4M-K27, isolated from forest soil.</title>
        <authorList>
            <person name="Qiu L.-H."/>
            <person name="Gao Z.-H."/>
        </authorList>
    </citation>
    <scope>NUCLEOTIDE SEQUENCE [LARGE SCALE GENOMIC DNA]</scope>
    <source>
        <strain evidence="1 2">4M-K27</strain>
    </source>
</reference>
<dbReference type="EMBL" id="RYYV01000023">
    <property type="protein sequence ID" value="RUL70441.1"/>
    <property type="molecule type" value="Genomic_DNA"/>
</dbReference>
<name>A0A432M0M6_9GAMM</name>
<proteinExistence type="predicted"/>
<dbReference type="RefSeq" id="WP_126686658.1">
    <property type="nucleotide sequence ID" value="NZ_RYYV01000023.1"/>
</dbReference>
<organism evidence="1 2">
    <name type="scientific">Dyella choica</name>
    <dbReference type="NCBI Taxonomy" id="1927959"/>
    <lineage>
        <taxon>Bacteria</taxon>
        <taxon>Pseudomonadati</taxon>
        <taxon>Pseudomonadota</taxon>
        <taxon>Gammaproteobacteria</taxon>
        <taxon>Lysobacterales</taxon>
        <taxon>Rhodanobacteraceae</taxon>
        <taxon>Dyella</taxon>
    </lineage>
</organism>